<comment type="caution">
    <text evidence="1">The sequence shown here is derived from an EMBL/GenBank/DDBJ whole genome shotgun (WGS) entry which is preliminary data.</text>
</comment>
<dbReference type="PATRIC" id="fig|1396.535.peg.6434"/>
<evidence type="ECO:0000313" key="2">
    <source>
        <dbReference type="Proteomes" id="UP000076482"/>
    </source>
</evidence>
<dbReference type="AlphaFoldDB" id="A0A164K6P1"/>
<protein>
    <submittedName>
        <fullName evidence="1">Uncharacterized protein</fullName>
    </submittedName>
</protein>
<accession>A0A164K6P1</accession>
<gene>
    <name evidence="1" type="ORF">B4088_6696</name>
</gene>
<evidence type="ECO:0000313" key="1">
    <source>
        <dbReference type="EMBL" id="KZD48065.1"/>
    </source>
</evidence>
<name>A0A164K6P1_BACCE</name>
<dbReference type="EMBL" id="LJKE01000142">
    <property type="protein sequence ID" value="KZD48065.1"/>
    <property type="molecule type" value="Genomic_DNA"/>
</dbReference>
<proteinExistence type="predicted"/>
<reference evidence="1 2" key="1">
    <citation type="submission" date="2015-09" db="EMBL/GenBank/DDBJ databases">
        <title>Bacillus cereus food isolates.</title>
        <authorList>
            <person name="Boekhorst J."/>
        </authorList>
    </citation>
    <scope>NUCLEOTIDE SEQUENCE [LARGE SCALE GENOMIC DNA]</scope>
    <source>
        <strain evidence="1 2">B4088</strain>
    </source>
</reference>
<sequence>MVGKFNQNISFAFKDESGDEDNQNRCVTVGFVEFYRIIQAIKRLGTYGNIKIMTDSFTSGSDKGNLNLRYKEFDETYLLEFNNGTSLEFHENEILTVLDAMNF</sequence>
<organism evidence="1 2">
    <name type="scientific">Bacillus cereus</name>
    <dbReference type="NCBI Taxonomy" id="1396"/>
    <lineage>
        <taxon>Bacteria</taxon>
        <taxon>Bacillati</taxon>
        <taxon>Bacillota</taxon>
        <taxon>Bacilli</taxon>
        <taxon>Bacillales</taxon>
        <taxon>Bacillaceae</taxon>
        <taxon>Bacillus</taxon>
        <taxon>Bacillus cereus group</taxon>
    </lineage>
</organism>
<dbReference type="Proteomes" id="UP000076482">
    <property type="component" value="Unassembled WGS sequence"/>
</dbReference>